<evidence type="ECO:0000256" key="1">
    <source>
        <dbReference type="SAM" id="SignalP"/>
    </source>
</evidence>
<keyword evidence="1" id="KW-0732">Signal</keyword>
<dbReference type="Proteomes" id="UP001500503">
    <property type="component" value="Unassembled WGS sequence"/>
</dbReference>
<organism evidence="2 3">
    <name type="scientific">Actinoallomurus oryzae</name>
    <dbReference type="NCBI Taxonomy" id="502180"/>
    <lineage>
        <taxon>Bacteria</taxon>
        <taxon>Bacillati</taxon>
        <taxon>Actinomycetota</taxon>
        <taxon>Actinomycetes</taxon>
        <taxon>Streptosporangiales</taxon>
        <taxon>Thermomonosporaceae</taxon>
        <taxon>Actinoallomurus</taxon>
    </lineage>
</organism>
<comment type="caution">
    <text evidence="2">The sequence shown here is derived from an EMBL/GenBank/DDBJ whole genome shotgun (WGS) entry which is preliminary data.</text>
</comment>
<feature type="signal peptide" evidence="1">
    <location>
        <begin position="1"/>
        <end position="23"/>
    </location>
</feature>
<dbReference type="RefSeq" id="WP_345472608.1">
    <property type="nucleotide sequence ID" value="NZ_BAABHF010000046.1"/>
</dbReference>
<evidence type="ECO:0000313" key="2">
    <source>
        <dbReference type="EMBL" id="GAA4512370.1"/>
    </source>
</evidence>
<feature type="chain" id="PRO_5045552960" evidence="1">
    <location>
        <begin position="24"/>
        <end position="222"/>
    </location>
</feature>
<name>A0ABP8QX55_9ACTN</name>
<proteinExistence type="predicted"/>
<evidence type="ECO:0000313" key="3">
    <source>
        <dbReference type="Proteomes" id="UP001500503"/>
    </source>
</evidence>
<protein>
    <submittedName>
        <fullName evidence="2">Uncharacterized protein</fullName>
    </submittedName>
</protein>
<gene>
    <name evidence="2" type="ORF">GCM10023191_077970</name>
</gene>
<reference evidence="3" key="1">
    <citation type="journal article" date="2019" name="Int. J. Syst. Evol. Microbiol.">
        <title>The Global Catalogue of Microorganisms (GCM) 10K type strain sequencing project: providing services to taxonomists for standard genome sequencing and annotation.</title>
        <authorList>
            <consortium name="The Broad Institute Genomics Platform"/>
            <consortium name="The Broad Institute Genome Sequencing Center for Infectious Disease"/>
            <person name="Wu L."/>
            <person name="Ma J."/>
        </authorList>
    </citation>
    <scope>NUCLEOTIDE SEQUENCE [LARGE SCALE GENOMIC DNA]</scope>
    <source>
        <strain evidence="3">JCM 17933</strain>
    </source>
</reference>
<keyword evidence="3" id="KW-1185">Reference proteome</keyword>
<accession>A0ABP8QX55</accession>
<sequence>MRTAISILLSATAPPLGAATAHADPPPHFEYRDCPPIPSWADPAEWRCEDHVATGTLTVGGVGPIRVRIISMTHAEGPRPDGTSGQVFGRLQAAAERVPGTRLRLRPESAGPSDFLTPGGVINLRFRLTGPGLGRHCTLGSAGDPIPIRLTLAPGGPVQVSANPPIRRMQGTDTTFAVPAATGCGPATPRIDRRFGLPAASGANRLAMTVTYSYKTYDRLPG</sequence>
<dbReference type="EMBL" id="BAABHF010000046">
    <property type="protein sequence ID" value="GAA4512370.1"/>
    <property type="molecule type" value="Genomic_DNA"/>
</dbReference>